<evidence type="ECO:0000313" key="2">
    <source>
        <dbReference type="Proteomes" id="UP001497535"/>
    </source>
</evidence>
<proteinExistence type="predicted"/>
<dbReference type="EMBL" id="CAVMJV010000082">
    <property type="protein sequence ID" value="CAK5090505.1"/>
    <property type="molecule type" value="Genomic_DNA"/>
</dbReference>
<comment type="caution">
    <text evidence="1">The sequence shown here is derived from an EMBL/GenBank/DDBJ whole genome shotgun (WGS) entry which is preliminary data.</text>
</comment>
<evidence type="ECO:0000313" key="1">
    <source>
        <dbReference type="EMBL" id="CAK5090505.1"/>
    </source>
</evidence>
<keyword evidence="2" id="KW-1185">Reference proteome</keyword>
<reference evidence="1" key="1">
    <citation type="submission" date="2023-11" db="EMBL/GenBank/DDBJ databases">
        <authorList>
            <person name="Poullet M."/>
        </authorList>
    </citation>
    <scope>NUCLEOTIDE SEQUENCE</scope>
    <source>
        <strain evidence="1">E1834</strain>
    </source>
</reference>
<name>A0ACB1AKI5_MELEN</name>
<gene>
    <name evidence="1" type="ORF">MENTE1834_LOCUS38294</name>
</gene>
<sequence length="43" mass="4944">MWLFMAQLLGQHSFEELLENVLQFVILVLLLASKVLVIMVVNT</sequence>
<accession>A0ACB1AKI5</accession>
<protein>
    <submittedName>
        <fullName evidence="1">Uncharacterized protein</fullName>
    </submittedName>
</protein>
<dbReference type="Proteomes" id="UP001497535">
    <property type="component" value="Unassembled WGS sequence"/>
</dbReference>
<organism evidence="1 2">
    <name type="scientific">Meloidogyne enterolobii</name>
    <name type="common">Root-knot nematode worm</name>
    <name type="synonym">Meloidogyne mayaguensis</name>
    <dbReference type="NCBI Taxonomy" id="390850"/>
    <lineage>
        <taxon>Eukaryota</taxon>
        <taxon>Metazoa</taxon>
        <taxon>Ecdysozoa</taxon>
        <taxon>Nematoda</taxon>
        <taxon>Chromadorea</taxon>
        <taxon>Rhabditida</taxon>
        <taxon>Tylenchina</taxon>
        <taxon>Tylenchomorpha</taxon>
        <taxon>Tylenchoidea</taxon>
        <taxon>Meloidogynidae</taxon>
        <taxon>Meloidogyninae</taxon>
        <taxon>Meloidogyne</taxon>
    </lineage>
</organism>